<dbReference type="Proteomes" id="UP001159428">
    <property type="component" value="Unassembled WGS sequence"/>
</dbReference>
<gene>
    <name evidence="1" type="ORF">PMEA_00003038</name>
</gene>
<dbReference type="PANTHER" id="PTHR31424">
    <property type="entry name" value="PROTEIN CBG23806"/>
    <property type="match status" value="1"/>
</dbReference>
<name>A0AAU9WF47_9CNID</name>
<dbReference type="EMBL" id="CALNXJ010000011">
    <property type="protein sequence ID" value="CAH3107988.1"/>
    <property type="molecule type" value="Genomic_DNA"/>
</dbReference>
<keyword evidence="2" id="KW-1185">Reference proteome</keyword>
<dbReference type="AlphaFoldDB" id="A0AAU9WF47"/>
<feature type="non-terminal residue" evidence="1">
    <location>
        <position position="232"/>
    </location>
</feature>
<proteinExistence type="predicted"/>
<evidence type="ECO:0000313" key="2">
    <source>
        <dbReference type="Proteomes" id="UP001159428"/>
    </source>
</evidence>
<comment type="caution">
    <text evidence="1">The sequence shown here is derived from an EMBL/GenBank/DDBJ whole genome shotgun (WGS) entry which is preliminary data.</text>
</comment>
<dbReference type="PANTHER" id="PTHR31424:SF3">
    <property type="entry name" value="RING-TYPE DOMAIN-CONTAINING PROTEIN"/>
    <property type="match status" value="1"/>
</dbReference>
<sequence>MSRTTNFMILSFSILQTGDRVMSFKGNRTLCIVNGPEKYDTLKTSLGNVISDINCIIKNSKIEVDVKEVKIEMFLGGDYKFLLMTVGLKGATSDYACVITDRLTENIITEGEDKGIYLKRLISVINDLGITFLVWEKTNADGKGSGSYDWTSLMGSDKKKLLHQESRDILWPETKETVVKLWRVTPYMHALSYHVPVFIKNHKTFKQFPGQGAEKNNDDAKRIFFQKPNKWN</sequence>
<organism evidence="1 2">
    <name type="scientific">Pocillopora meandrina</name>
    <dbReference type="NCBI Taxonomy" id="46732"/>
    <lineage>
        <taxon>Eukaryota</taxon>
        <taxon>Metazoa</taxon>
        <taxon>Cnidaria</taxon>
        <taxon>Anthozoa</taxon>
        <taxon>Hexacorallia</taxon>
        <taxon>Scleractinia</taxon>
        <taxon>Astrocoeniina</taxon>
        <taxon>Pocilloporidae</taxon>
        <taxon>Pocillopora</taxon>
    </lineage>
</organism>
<accession>A0AAU9WF47</accession>
<reference evidence="1 2" key="1">
    <citation type="submission" date="2022-05" db="EMBL/GenBank/DDBJ databases">
        <authorList>
            <consortium name="Genoscope - CEA"/>
            <person name="William W."/>
        </authorList>
    </citation>
    <scope>NUCLEOTIDE SEQUENCE [LARGE SCALE GENOMIC DNA]</scope>
</reference>
<evidence type="ECO:0000313" key="1">
    <source>
        <dbReference type="EMBL" id="CAH3107988.1"/>
    </source>
</evidence>
<protein>
    <submittedName>
        <fullName evidence="1">Uncharacterized protein</fullName>
    </submittedName>
</protein>